<gene>
    <name evidence="9" type="ORF">HNQ55_001268</name>
</gene>
<feature type="transmembrane region" description="Helical" evidence="7">
    <location>
        <begin position="372"/>
        <end position="395"/>
    </location>
</feature>
<evidence type="ECO:0000256" key="5">
    <source>
        <dbReference type="ARBA" id="ARBA00022989"/>
    </source>
</evidence>
<reference evidence="9 10" key="1">
    <citation type="submission" date="2020-08" db="EMBL/GenBank/DDBJ databases">
        <title>Genomic Encyclopedia of Type Strains, Phase IV (KMG-IV): sequencing the most valuable type-strain genomes for metagenomic binning, comparative biology and taxonomic classification.</title>
        <authorList>
            <person name="Goeker M."/>
        </authorList>
    </citation>
    <scope>NUCLEOTIDE SEQUENCE [LARGE SCALE GENOMIC DNA]</scope>
    <source>
        <strain evidence="9 10">DSM 26287</strain>
    </source>
</reference>
<dbReference type="PANTHER" id="PTHR30012:SF0">
    <property type="entry name" value="TYPE II SECRETION SYSTEM PROTEIN F-RELATED"/>
    <property type="match status" value="1"/>
</dbReference>
<evidence type="ECO:0000256" key="2">
    <source>
        <dbReference type="ARBA" id="ARBA00005745"/>
    </source>
</evidence>
<comment type="subcellular location">
    <subcellularLocation>
        <location evidence="1">Cell membrane</location>
        <topology evidence="1">Multi-pass membrane protein</topology>
    </subcellularLocation>
</comment>
<evidence type="ECO:0000256" key="4">
    <source>
        <dbReference type="ARBA" id="ARBA00022692"/>
    </source>
</evidence>
<evidence type="ECO:0000256" key="6">
    <source>
        <dbReference type="ARBA" id="ARBA00023136"/>
    </source>
</evidence>
<dbReference type="GO" id="GO:0015628">
    <property type="term" value="P:protein secretion by the type II secretion system"/>
    <property type="evidence" value="ECO:0007669"/>
    <property type="project" value="TreeGrafter"/>
</dbReference>
<sequence length="400" mass="44238">MTIFTYKAYDNSGGKVEGEIEADNKTLALVELKKQNLLPTEVKQTTETGASIFSFGTKVSLADLEFLTAELSLLLESGVRIDKGIDIIKKTKAKPALAKLLGDISSNLKKGKSLSESVRDHGDIFDPLYCNLIELGEASGNLSEIFDGLAKDLKFRRDLQRKIISSLAYPTVIFFVCILSIFFIFNFIVPKMSAMFTDVAALPWYTQIMLSTSAWMVEYQGFLIVGVIAAIFLLISASKQVAFINWWQTVSLKIPFLKKAIITVERIRFNSGLALMVKAGVQIDRAIGLSAGNIKNKILQKEMDIAKAKVKSGSALTPALQQTSLYPAFFVSLLEVGEESGNLERVFDEIANRSRQEFESWTERMTTLLEPLMILFMGGFVGGVVVVMLMSMVSINEMGI</sequence>
<comment type="similarity">
    <text evidence="2">Belongs to the GSP F family.</text>
</comment>
<dbReference type="Gene3D" id="1.20.81.30">
    <property type="entry name" value="Type II secretion system (T2SS), domain F"/>
    <property type="match status" value="2"/>
</dbReference>
<dbReference type="AlphaFoldDB" id="A0A7X0NG79"/>
<evidence type="ECO:0000256" key="1">
    <source>
        <dbReference type="ARBA" id="ARBA00004651"/>
    </source>
</evidence>
<evidence type="ECO:0000256" key="3">
    <source>
        <dbReference type="ARBA" id="ARBA00022475"/>
    </source>
</evidence>
<feature type="domain" description="Type II secretion system protein GspF" evidence="8">
    <location>
        <begin position="273"/>
        <end position="390"/>
    </location>
</feature>
<dbReference type="EMBL" id="JACHHU010000007">
    <property type="protein sequence ID" value="MBB6542768.1"/>
    <property type="molecule type" value="Genomic_DNA"/>
</dbReference>
<feature type="transmembrane region" description="Helical" evidence="7">
    <location>
        <begin position="219"/>
        <end position="237"/>
    </location>
</feature>
<proteinExistence type="inferred from homology"/>
<feature type="transmembrane region" description="Helical" evidence="7">
    <location>
        <begin position="167"/>
        <end position="189"/>
    </location>
</feature>
<keyword evidence="10" id="KW-1185">Reference proteome</keyword>
<dbReference type="InterPro" id="IPR042094">
    <property type="entry name" value="T2SS_GspF_sf"/>
</dbReference>
<keyword evidence="6 7" id="KW-0472">Membrane</keyword>
<keyword evidence="5 7" id="KW-1133">Transmembrane helix</keyword>
<keyword evidence="3" id="KW-1003">Cell membrane</keyword>
<feature type="domain" description="Type II secretion system protein GspF" evidence="8">
    <location>
        <begin position="69"/>
        <end position="190"/>
    </location>
</feature>
<accession>A0A7X0NG79</accession>
<dbReference type="GO" id="GO:0005886">
    <property type="term" value="C:plasma membrane"/>
    <property type="evidence" value="ECO:0007669"/>
    <property type="project" value="UniProtKB-SubCell"/>
</dbReference>
<keyword evidence="4 7" id="KW-0812">Transmembrane</keyword>
<dbReference type="PANTHER" id="PTHR30012">
    <property type="entry name" value="GENERAL SECRETION PATHWAY PROTEIN"/>
    <property type="match status" value="1"/>
</dbReference>
<evidence type="ECO:0000259" key="8">
    <source>
        <dbReference type="Pfam" id="PF00482"/>
    </source>
</evidence>
<comment type="caution">
    <text evidence="9">The sequence shown here is derived from an EMBL/GenBank/DDBJ whole genome shotgun (WGS) entry which is preliminary data.</text>
</comment>
<dbReference type="Proteomes" id="UP000537141">
    <property type="component" value="Unassembled WGS sequence"/>
</dbReference>
<protein>
    <submittedName>
        <fullName evidence="9">Type II secretory pathway component PulF</fullName>
    </submittedName>
</protein>
<name>A0A7X0NG79_9GAMM</name>
<organism evidence="9 10">
    <name type="scientific">Thalassotalea piscium</name>
    <dbReference type="NCBI Taxonomy" id="1230533"/>
    <lineage>
        <taxon>Bacteria</taxon>
        <taxon>Pseudomonadati</taxon>
        <taxon>Pseudomonadota</taxon>
        <taxon>Gammaproteobacteria</taxon>
        <taxon>Alteromonadales</taxon>
        <taxon>Colwelliaceae</taxon>
        <taxon>Thalassotalea</taxon>
    </lineage>
</organism>
<dbReference type="InterPro" id="IPR018076">
    <property type="entry name" value="T2SS_GspF_dom"/>
</dbReference>
<evidence type="ECO:0000313" key="9">
    <source>
        <dbReference type="EMBL" id="MBB6542768.1"/>
    </source>
</evidence>
<dbReference type="RefSeq" id="WP_184423579.1">
    <property type="nucleotide sequence ID" value="NZ_AP027362.1"/>
</dbReference>
<dbReference type="PRINTS" id="PR00812">
    <property type="entry name" value="BCTERIALGSPF"/>
</dbReference>
<dbReference type="Pfam" id="PF00482">
    <property type="entry name" value="T2SSF"/>
    <property type="match status" value="2"/>
</dbReference>
<dbReference type="InterPro" id="IPR003004">
    <property type="entry name" value="GspF/PilC"/>
</dbReference>
<evidence type="ECO:0000313" key="10">
    <source>
        <dbReference type="Proteomes" id="UP000537141"/>
    </source>
</evidence>
<evidence type="ECO:0000256" key="7">
    <source>
        <dbReference type="SAM" id="Phobius"/>
    </source>
</evidence>